<gene>
    <name evidence="2" type="ORF">AVEN_97115_1</name>
</gene>
<feature type="region of interest" description="Disordered" evidence="1">
    <location>
        <begin position="79"/>
        <end position="103"/>
    </location>
</feature>
<name>A0A4Y2SUQ1_ARAVE</name>
<sequence length="156" mass="17937">MWLGAERHIVAFSGWHDQKEHHPSLPKQQGSTLKDRPPRQHSQAMRFLHHSPHYERRMQQPFYRGTTYPTHGCRPTLLGVRHNKGSRGEKTSPARKRGSAHPASQTAFIVFLKCIQKSRNGPKQTKQKSTRPQSNTIKINKIRCKTRSSLTAETLL</sequence>
<evidence type="ECO:0000256" key="1">
    <source>
        <dbReference type="SAM" id="MobiDB-lite"/>
    </source>
</evidence>
<organism evidence="2 3">
    <name type="scientific">Araneus ventricosus</name>
    <name type="common">Orbweaver spider</name>
    <name type="synonym">Epeira ventricosa</name>
    <dbReference type="NCBI Taxonomy" id="182803"/>
    <lineage>
        <taxon>Eukaryota</taxon>
        <taxon>Metazoa</taxon>
        <taxon>Ecdysozoa</taxon>
        <taxon>Arthropoda</taxon>
        <taxon>Chelicerata</taxon>
        <taxon>Arachnida</taxon>
        <taxon>Araneae</taxon>
        <taxon>Araneomorphae</taxon>
        <taxon>Entelegynae</taxon>
        <taxon>Araneoidea</taxon>
        <taxon>Araneidae</taxon>
        <taxon>Araneus</taxon>
    </lineage>
</organism>
<accession>A0A4Y2SUQ1</accession>
<feature type="region of interest" description="Disordered" evidence="1">
    <location>
        <begin position="118"/>
        <end position="137"/>
    </location>
</feature>
<dbReference type="EMBL" id="BGPR01023695">
    <property type="protein sequence ID" value="GBN91066.1"/>
    <property type="molecule type" value="Genomic_DNA"/>
</dbReference>
<dbReference type="AlphaFoldDB" id="A0A4Y2SUQ1"/>
<feature type="region of interest" description="Disordered" evidence="1">
    <location>
        <begin position="14"/>
        <end position="41"/>
    </location>
</feature>
<comment type="caution">
    <text evidence="2">The sequence shown here is derived from an EMBL/GenBank/DDBJ whole genome shotgun (WGS) entry which is preliminary data.</text>
</comment>
<evidence type="ECO:0000313" key="2">
    <source>
        <dbReference type="EMBL" id="GBN91066.1"/>
    </source>
</evidence>
<evidence type="ECO:0000313" key="3">
    <source>
        <dbReference type="Proteomes" id="UP000499080"/>
    </source>
</evidence>
<protein>
    <submittedName>
        <fullName evidence="2">Uncharacterized protein</fullName>
    </submittedName>
</protein>
<proteinExistence type="predicted"/>
<keyword evidence="3" id="KW-1185">Reference proteome</keyword>
<reference evidence="2 3" key="1">
    <citation type="journal article" date="2019" name="Sci. Rep.">
        <title>Orb-weaving spider Araneus ventricosus genome elucidates the spidroin gene catalogue.</title>
        <authorList>
            <person name="Kono N."/>
            <person name="Nakamura H."/>
            <person name="Ohtoshi R."/>
            <person name="Moran D.A.P."/>
            <person name="Shinohara A."/>
            <person name="Yoshida Y."/>
            <person name="Fujiwara M."/>
            <person name="Mori M."/>
            <person name="Tomita M."/>
            <person name="Arakawa K."/>
        </authorList>
    </citation>
    <scope>NUCLEOTIDE SEQUENCE [LARGE SCALE GENOMIC DNA]</scope>
</reference>
<dbReference type="Proteomes" id="UP000499080">
    <property type="component" value="Unassembled WGS sequence"/>
</dbReference>